<keyword evidence="2" id="KW-1185">Reference proteome</keyword>
<evidence type="ECO:0000313" key="2">
    <source>
        <dbReference type="Proteomes" id="UP000789831"/>
    </source>
</evidence>
<dbReference type="EMBL" id="CAJVPL010002070">
    <property type="protein sequence ID" value="CAG8598167.1"/>
    <property type="molecule type" value="Genomic_DNA"/>
</dbReference>
<name>A0A9N9CBY2_9GLOM</name>
<dbReference type="AlphaFoldDB" id="A0A9N9CBY2"/>
<organism evidence="1 2">
    <name type="scientific">Ambispora gerdemannii</name>
    <dbReference type="NCBI Taxonomy" id="144530"/>
    <lineage>
        <taxon>Eukaryota</taxon>
        <taxon>Fungi</taxon>
        <taxon>Fungi incertae sedis</taxon>
        <taxon>Mucoromycota</taxon>
        <taxon>Glomeromycotina</taxon>
        <taxon>Glomeromycetes</taxon>
        <taxon>Archaeosporales</taxon>
        <taxon>Ambisporaceae</taxon>
        <taxon>Ambispora</taxon>
    </lineage>
</organism>
<protein>
    <submittedName>
        <fullName evidence="1">3648_t:CDS:1</fullName>
    </submittedName>
</protein>
<feature type="non-terminal residue" evidence="1">
    <location>
        <position position="113"/>
    </location>
</feature>
<gene>
    <name evidence="1" type="ORF">AGERDE_LOCUS8959</name>
</gene>
<proteinExistence type="predicted"/>
<comment type="caution">
    <text evidence="1">The sequence shown here is derived from an EMBL/GenBank/DDBJ whole genome shotgun (WGS) entry which is preliminary data.</text>
</comment>
<evidence type="ECO:0000313" key="1">
    <source>
        <dbReference type="EMBL" id="CAG8598167.1"/>
    </source>
</evidence>
<sequence length="113" mass="12848">TMQGQTFTSTRKGSSNGSYRFYSNTPSKLFPDYSNRAKFLRSVVLFGGAWGLAVVPEGNQLDIFKGVAFVSQKFTDQLHPSLNLSSDPAMKYLHKRGDALETFLRKYLWMKRI</sequence>
<reference evidence="1" key="1">
    <citation type="submission" date="2021-06" db="EMBL/GenBank/DDBJ databases">
        <authorList>
            <person name="Kallberg Y."/>
            <person name="Tangrot J."/>
            <person name="Rosling A."/>
        </authorList>
    </citation>
    <scope>NUCLEOTIDE SEQUENCE</scope>
    <source>
        <strain evidence="1">MT106</strain>
    </source>
</reference>
<dbReference type="Proteomes" id="UP000789831">
    <property type="component" value="Unassembled WGS sequence"/>
</dbReference>
<accession>A0A9N9CBY2</accession>